<keyword evidence="3" id="KW-1185">Reference proteome</keyword>
<name>A0ABD0LKF3_9CAEN</name>
<reference evidence="2 3" key="1">
    <citation type="journal article" date="2023" name="Sci. Data">
        <title>Genome assembly of the Korean intertidal mud-creeper Batillaria attramentaria.</title>
        <authorList>
            <person name="Patra A.K."/>
            <person name="Ho P.T."/>
            <person name="Jun S."/>
            <person name="Lee S.J."/>
            <person name="Kim Y."/>
            <person name="Won Y.J."/>
        </authorList>
    </citation>
    <scope>NUCLEOTIDE SEQUENCE [LARGE SCALE GENOMIC DNA]</scope>
    <source>
        <strain evidence="2">Wonlab-2016</strain>
    </source>
</reference>
<organism evidence="2 3">
    <name type="scientific">Batillaria attramentaria</name>
    <dbReference type="NCBI Taxonomy" id="370345"/>
    <lineage>
        <taxon>Eukaryota</taxon>
        <taxon>Metazoa</taxon>
        <taxon>Spiralia</taxon>
        <taxon>Lophotrochozoa</taxon>
        <taxon>Mollusca</taxon>
        <taxon>Gastropoda</taxon>
        <taxon>Caenogastropoda</taxon>
        <taxon>Sorbeoconcha</taxon>
        <taxon>Cerithioidea</taxon>
        <taxon>Batillariidae</taxon>
        <taxon>Batillaria</taxon>
    </lineage>
</organism>
<evidence type="ECO:0000256" key="1">
    <source>
        <dbReference type="SAM" id="MobiDB-lite"/>
    </source>
</evidence>
<gene>
    <name evidence="2" type="ORF">BaRGS_00008989</name>
</gene>
<evidence type="ECO:0000313" key="3">
    <source>
        <dbReference type="Proteomes" id="UP001519460"/>
    </source>
</evidence>
<dbReference type="EMBL" id="JACVVK020000042">
    <property type="protein sequence ID" value="KAK7499648.1"/>
    <property type="molecule type" value="Genomic_DNA"/>
</dbReference>
<evidence type="ECO:0000313" key="2">
    <source>
        <dbReference type="EMBL" id="KAK7499648.1"/>
    </source>
</evidence>
<feature type="region of interest" description="Disordered" evidence="1">
    <location>
        <begin position="46"/>
        <end position="100"/>
    </location>
</feature>
<accession>A0ABD0LKF3</accession>
<feature type="compositionally biased region" description="Polar residues" evidence="1">
    <location>
        <begin position="56"/>
        <end position="74"/>
    </location>
</feature>
<dbReference type="AlphaFoldDB" id="A0ABD0LKF3"/>
<protein>
    <submittedName>
        <fullName evidence="2">Uncharacterized protein</fullName>
    </submittedName>
</protein>
<feature type="region of interest" description="Disordered" evidence="1">
    <location>
        <begin position="177"/>
        <end position="198"/>
    </location>
</feature>
<sequence>MMWHLKKNIWRLWTRLALVLLGAGILFGATAVLLLEATLDDQPSSLPVSSFVGHSPESQAADSSSTRPSVLQPQEQRESIHVQEPAESPLNPSKPKLSPKMTRKVFATDRPEDMDPDKSLYAAVIISRAAEPQGQDLLFPELSLDSLMGIDVSRIGQLNLFYFDDEGRSNVSTELKLDSAENDGEDSSSSTGSDVGGFQGRMRGSMTLADLHMAFQPITSADERPSLAVCFSSFYPHHDLIPWDDDIDVIIPARQRPLVKEVLRSVPGFALWAPTGVQWKFYWRGSPALQHKPFRWPYVDIFFYTTNGTHLRDDHPDYQAHFRFPHTDVFPLQFRPFAGALLPVPCNMPAVLRVNYFPWLCERSRYLHKLESDAPRHLQARVACRELFPLYAFVHREKRLVVSGGDTRKRE</sequence>
<dbReference type="Proteomes" id="UP001519460">
    <property type="component" value="Unassembled WGS sequence"/>
</dbReference>
<comment type="caution">
    <text evidence="2">The sequence shown here is derived from an EMBL/GenBank/DDBJ whole genome shotgun (WGS) entry which is preliminary data.</text>
</comment>
<feature type="compositionally biased region" description="Low complexity" evidence="1">
    <location>
        <begin position="88"/>
        <end position="100"/>
    </location>
</feature>
<proteinExistence type="predicted"/>